<evidence type="ECO:0000256" key="1">
    <source>
        <dbReference type="ARBA" id="ARBA00022837"/>
    </source>
</evidence>
<evidence type="ECO:0000313" key="4">
    <source>
        <dbReference type="Proteomes" id="UP000751190"/>
    </source>
</evidence>
<reference evidence="3" key="1">
    <citation type="submission" date="2021-05" db="EMBL/GenBank/DDBJ databases">
        <title>The genome of the haptophyte Pavlova lutheri (Diacronema luteri, Pavlovales) - a model for lipid biosynthesis in eukaryotic algae.</title>
        <authorList>
            <person name="Hulatt C.J."/>
            <person name="Posewitz M.C."/>
        </authorList>
    </citation>
    <scope>NUCLEOTIDE SEQUENCE</scope>
    <source>
        <strain evidence="3">NIVA-4/92</strain>
    </source>
</reference>
<feature type="compositionally biased region" description="Polar residues" evidence="2">
    <location>
        <begin position="427"/>
        <end position="443"/>
    </location>
</feature>
<dbReference type="InterPro" id="IPR011992">
    <property type="entry name" value="EF-hand-dom_pair"/>
</dbReference>
<proteinExistence type="predicted"/>
<accession>A0A8J5XHX9</accession>
<dbReference type="Proteomes" id="UP000751190">
    <property type="component" value="Unassembled WGS sequence"/>
</dbReference>
<name>A0A8J5XHX9_DIALT</name>
<dbReference type="EMBL" id="JAGTXO010000005">
    <property type="protein sequence ID" value="KAG8467763.1"/>
    <property type="molecule type" value="Genomic_DNA"/>
</dbReference>
<dbReference type="SUPFAM" id="SSF47473">
    <property type="entry name" value="EF-hand"/>
    <property type="match status" value="1"/>
</dbReference>
<organism evidence="3 4">
    <name type="scientific">Diacronema lutheri</name>
    <name type="common">Unicellular marine alga</name>
    <name type="synonym">Monochrysis lutheri</name>
    <dbReference type="NCBI Taxonomy" id="2081491"/>
    <lineage>
        <taxon>Eukaryota</taxon>
        <taxon>Haptista</taxon>
        <taxon>Haptophyta</taxon>
        <taxon>Pavlovophyceae</taxon>
        <taxon>Pavlovales</taxon>
        <taxon>Pavlovaceae</taxon>
        <taxon>Diacronema</taxon>
    </lineage>
</organism>
<feature type="region of interest" description="Disordered" evidence="2">
    <location>
        <begin position="414"/>
        <end position="469"/>
    </location>
</feature>
<feature type="compositionally biased region" description="Low complexity" evidence="2">
    <location>
        <begin position="61"/>
        <end position="82"/>
    </location>
</feature>
<evidence type="ECO:0000313" key="3">
    <source>
        <dbReference type="EMBL" id="KAG8467763.1"/>
    </source>
</evidence>
<feature type="region of interest" description="Disordered" evidence="2">
    <location>
        <begin position="350"/>
        <end position="370"/>
    </location>
</feature>
<dbReference type="OrthoDB" id="10655485at2759"/>
<comment type="caution">
    <text evidence="3">The sequence shown here is derived from an EMBL/GenBank/DDBJ whole genome shotgun (WGS) entry which is preliminary data.</text>
</comment>
<protein>
    <submittedName>
        <fullName evidence="3">Uncharacterized protein</fullName>
    </submittedName>
</protein>
<keyword evidence="4" id="KW-1185">Reference proteome</keyword>
<feature type="region of interest" description="Disordered" evidence="2">
    <location>
        <begin position="17"/>
        <end position="87"/>
    </location>
</feature>
<dbReference type="InterPro" id="IPR018247">
    <property type="entry name" value="EF_Hand_1_Ca_BS"/>
</dbReference>
<sequence>MGPPPFVRVLSISLARGPSLGELDGGGGAQRSPPRNSTPLPPPPPAVPTEHQSVTADALRATSGSGQGSPPASAPSASLAARGGRDSESELIQHVLRRTAASRRRWNALEDRLDAAAEGGATLASASDGGRVRHVKAALAANLSSTLKLFARKYDTGRTGALTLPVFRAAMREMGFDVSVADARRFWAELGADGDGDVPIARLGYAIRQAGLEVDSALGGEAAMVGAAGRKARELRAHAPASEQRRGRRAADGLAVEPSGGRGAHGAGSGGMAQLRVRRALAANLSRVATLLRAWDNDGVGWVDRARFCDALRLLDLARERGVADALFAQLDTDGSGRLALHDLHRQLRVGDPADDAPTERDAAQHSCRQRQIVELPALARGDLGERQPPADATGALSASELRRFLIASLDERRERAPGGADGGAHSQPSGERAPSSNASSAPLGSPGDGDGVPRGLRDGASADTLTGARGDELEWPALRAELYVVAPPASGRAVQPNRRLVGAGGGVRAELRSVRTAAGARALDSAQRAALSAFAEPRRASTAPAPIGATRKAAYRSRAVVDVPVPRAFDGWAPRAGEDEADYARMWLVPAKSRRPTFGADATAAGLGHFVAYRMRELGAHDGEPANNVDEREWRARAAAASGGAAQYSVLACGSSGSHGGAIFAPPGPAWMLDAARRRVRTAEVRRVSAAHA</sequence>
<feature type="compositionally biased region" description="Gly residues" evidence="2">
    <location>
        <begin position="260"/>
        <end position="270"/>
    </location>
</feature>
<keyword evidence="1" id="KW-0106">Calcium</keyword>
<dbReference type="AlphaFoldDB" id="A0A8J5XHX9"/>
<dbReference type="PROSITE" id="PS00018">
    <property type="entry name" value="EF_HAND_1"/>
    <property type="match status" value="1"/>
</dbReference>
<gene>
    <name evidence="3" type="ORF">KFE25_006815</name>
</gene>
<dbReference type="Gene3D" id="1.10.238.10">
    <property type="entry name" value="EF-hand"/>
    <property type="match status" value="2"/>
</dbReference>
<feature type="region of interest" description="Disordered" evidence="2">
    <location>
        <begin position="235"/>
        <end position="270"/>
    </location>
</feature>
<evidence type="ECO:0000256" key="2">
    <source>
        <dbReference type="SAM" id="MobiDB-lite"/>
    </source>
</evidence>
<feature type="compositionally biased region" description="Basic and acidic residues" evidence="2">
    <location>
        <begin position="235"/>
        <end position="251"/>
    </location>
</feature>